<proteinExistence type="predicted"/>
<reference evidence="2" key="1">
    <citation type="submission" date="2019-12" db="EMBL/GenBank/DDBJ databases">
        <title>Genome sequencing and annotation of Brassica cretica.</title>
        <authorList>
            <person name="Studholme D.J."/>
            <person name="Sarris P.F."/>
        </authorList>
    </citation>
    <scope>NUCLEOTIDE SEQUENCE</scope>
    <source>
        <strain evidence="2">PFS-001/15</strain>
        <tissue evidence="2">Leaf</tissue>
    </source>
</reference>
<evidence type="ECO:0000313" key="3">
    <source>
        <dbReference type="Proteomes" id="UP000712281"/>
    </source>
</evidence>
<evidence type="ECO:0000313" key="2">
    <source>
        <dbReference type="EMBL" id="KAF2600601.1"/>
    </source>
</evidence>
<protein>
    <submittedName>
        <fullName evidence="2">Uncharacterized protein</fullName>
    </submittedName>
</protein>
<dbReference type="Proteomes" id="UP000712281">
    <property type="component" value="Unassembled WGS sequence"/>
</dbReference>
<feature type="region of interest" description="Disordered" evidence="1">
    <location>
        <begin position="89"/>
        <end position="118"/>
    </location>
</feature>
<comment type="caution">
    <text evidence="2">The sequence shown here is derived from an EMBL/GenBank/DDBJ whole genome shotgun (WGS) entry which is preliminary data.</text>
</comment>
<sequence length="118" mass="13897">MKVRFRPPEARRRRIRTPRLAEIIDETVAQHEPPSKKPNRPPDLRFRKETQSSTIDLFIAGFLAKGKNNPTRKRKRDDWTVIARRRVDRRKRENPGVSRRHMKVSASYEKSGNGAVNR</sequence>
<organism evidence="2 3">
    <name type="scientific">Brassica cretica</name>
    <name type="common">Mustard</name>
    <dbReference type="NCBI Taxonomy" id="69181"/>
    <lineage>
        <taxon>Eukaryota</taxon>
        <taxon>Viridiplantae</taxon>
        <taxon>Streptophyta</taxon>
        <taxon>Embryophyta</taxon>
        <taxon>Tracheophyta</taxon>
        <taxon>Spermatophyta</taxon>
        <taxon>Magnoliopsida</taxon>
        <taxon>eudicotyledons</taxon>
        <taxon>Gunneridae</taxon>
        <taxon>Pentapetalae</taxon>
        <taxon>rosids</taxon>
        <taxon>malvids</taxon>
        <taxon>Brassicales</taxon>
        <taxon>Brassicaceae</taxon>
        <taxon>Brassiceae</taxon>
        <taxon>Brassica</taxon>
    </lineage>
</organism>
<gene>
    <name evidence="2" type="ORF">F2Q68_00007805</name>
</gene>
<accession>A0A8S9L3D8</accession>
<evidence type="ECO:0000256" key="1">
    <source>
        <dbReference type="SAM" id="MobiDB-lite"/>
    </source>
</evidence>
<feature type="compositionally biased region" description="Polar residues" evidence="1">
    <location>
        <begin position="108"/>
        <end position="118"/>
    </location>
</feature>
<feature type="region of interest" description="Disordered" evidence="1">
    <location>
        <begin position="24"/>
        <end position="45"/>
    </location>
</feature>
<dbReference type="EMBL" id="QGKW02000717">
    <property type="protein sequence ID" value="KAF2600601.1"/>
    <property type="molecule type" value="Genomic_DNA"/>
</dbReference>
<name>A0A8S9L3D8_BRACR</name>
<dbReference type="AlphaFoldDB" id="A0A8S9L3D8"/>